<dbReference type="STRING" id="759914.BP951000_2019"/>
<dbReference type="Proteomes" id="UP000000332">
    <property type="component" value="Chromosome"/>
</dbReference>
<name>D8IFS4_BRAP9</name>
<dbReference type="GO" id="GO:0043190">
    <property type="term" value="C:ATP-binding cassette (ABC) transporter complex"/>
    <property type="evidence" value="ECO:0007669"/>
    <property type="project" value="InterPro"/>
</dbReference>
<evidence type="ECO:0000313" key="7">
    <source>
        <dbReference type="Proteomes" id="UP000000332"/>
    </source>
</evidence>
<dbReference type="InterPro" id="IPR000914">
    <property type="entry name" value="SBP_5_dom"/>
</dbReference>
<dbReference type="PIRSF" id="PIRSF002741">
    <property type="entry name" value="MppA"/>
    <property type="match status" value="1"/>
</dbReference>
<dbReference type="GO" id="GO:0030288">
    <property type="term" value="C:outer membrane-bounded periplasmic space"/>
    <property type="evidence" value="ECO:0007669"/>
    <property type="project" value="UniProtKB-ARBA"/>
</dbReference>
<evidence type="ECO:0000256" key="1">
    <source>
        <dbReference type="ARBA" id="ARBA00004196"/>
    </source>
</evidence>
<dbReference type="eggNOG" id="COG4166">
    <property type="taxonomic scope" value="Bacteria"/>
</dbReference>
<sequence length="540" mass="61380">MLGGNMAKLNKIIISFLIFLFVISCSNGNKKEEGISIFINTGPEPNTIDPSINVTSDAVFYLTHTFEGLVEKDDNGKLIPGVAESWEVSDDGLIYTFKLRTNAKWTDGKIVTANDFVYSWQRVVDPATGSQYGYQHEPVKNAKAITAGNMPKESLGVKAIDDFTLEVQLEAPAAYFLELLSFPTFYPLRKDIIEKYGDQWTLNAESYIGNGAFKLVERNRDESLIMVKNTNYWNIDTIIPDKITFVLMENETASVAGVKAGSLHFARSFPRQDIQTLNDEGLIVIKPRISSYYYCLNLTNDILKDVRVRRALSLAIDRNYIVEQITRGGEKPAGALVPYGISDYEDDFRENGGEYIDVSKEAYKSNVEEAKRLMAEAGYPNGEGFPVMEFKADPGLHVKIFEAVQQMWKENLGIDVSLTQEEWAVFLQTRYDRNIEMARGGWNGDFNDPINFMTLCVSYSPNNYSVYSNKAYDDMINEVMLSGDQKFRMETMHKAEEMLMKEEAIIPIYFYTEPLLVSPKLKGVYYDSLGFHRFHHCYLE</sequence>
<dbReference type="KEGG" id="bpo:BP951000_2019"/>
<dbReference type="EMBL" id="CP002025">
    <property type="protein sequence ID" value="ADK31997.1"/>
    <property type="molecule type" value="Genomic_DNA"/>
</dbReference>
<dbReference type="GO" id="GO:1904680">
    <property type="term" value="F:peptide transmembrane transporter activity"/>
    <property type="evidence" value="ECO:0007669"/>
    <property type="project" value="TreeGrafter"/>
</dbReference>
<dbReference type="InterPro" id="IPR039424">
    <property type="entry name" value="SBP_5"/>
</dbReference>
<dbReference type="SUPFAM" id="SSF53850">
    <property type="entry name" value="Periplasmic binding protein-like II"/>
    <property type="match status" value="1"/>
</dbReference>
<dbReference type="HOGENOM" id="CLU_017028_0_4_12"/>
<evidence type="ECO:0000256" key="4">
    <source>
        <dbReference type="ARBA" id="ARBA00022729"/>
    </source>
</evidence>
<dbReference type="FunFam" id="3.90.76.10:FF:000001">
    <property type="entry name" value="Oligopeptide ABC transporter substrate-binding protein"/>
    <property type="match status" value="1"/>
</dbReference>
<proteinExistence type="inferred from homology"/>
<accession>D8IFS4</accession>
<evidence type="ECO:0000313" key="6">
    <source>
        <dbReference type="EMBL" id="ADK31997.1"/>
    </source>
</evidence>
<dbReference type="GO" id="GO:0015833">
    <property type="term" value="P:peptide transport"/>
    <property type="evidence" value="ECO:0007669"/>
    <property type="project" value="TreeGrafter"/>
</dbReference>
<evidence type="ECO:0000256" key="3">
    <source>
        <dbReference type="ARBA" id="ARBA00022448"/>
    </source>
</evidence>
<dbReference type="Gene3D" id="3.40.190.10">
    <property type="entry name" value="Periplasmic binding protein-like II"/>
    <property type="match status" value="1"/>
</dbReference>
<dbReference type="FunCoup" id="D8IFS4">
    <property type="interactions" value="209"/>
</dbReference>
<dbReference type="Pfam" id="PF00496">
    <property type="entry name" value="SBP_bac_5"/>
    <property type="match status" value="1"/>
</dbReference>
<dbReference type="Gene3D" id="3.10.105.10">
    <property type="entry name" value="Dipeptide-binding Protein, Domain 3"/>
    <property type="match status" value="1"/>
</dbReference>
<keyword evidence="3" id="KW-0813">Transport</keyword>
<evidence type="ECO:0000256" key="2">
    <source>
        <dbReference type="ARBA" id="ARBA00005695"/>
    </source>
</evidence>
<dbReference type="Gene3D" id="3.90.76.10">
    <property type="entry name" value="Dipeptide-binding Protein, Domain 1"/>
    <property type="match status" value="1"/>
</dbReference>
<organism evidence="6 7">
    <name type="scientific">Brachyspira pilosicoli (strain ATCC BAA-1826 / 95/1000)</name>
    <dbReference type="NCBI Taxonomy" id="759914"/>
    <lineage>
        <taxon>Bacteria</taxon>
        <taxon>Pseudomonadati</taxon>
        <taxon>Spirochaetota</taxon>
        <taxon>Spirochaetia</taxon>
        <taxon>Brachyspirales</taxon>
        <taxon>Brachyspiraceae</taxon>
        <taxon>Brachyspira</taxon>
    </lineage>
</organism>
<feature type="domain" description="Solute-binding protein family 5" evidence="5">
    <location>
        <begin position="77"/>
        <end position="462"/>
    </location>
</feature>
<protein>
    <submittedName>
        <fullName evidence="6">Extracellular solute-binding protein, family 5</fullName>
    </submittedName>
</protein>
<dbReference type="CDD" id="cd08504">
    <property type="entry name" value="PBP2_OppA"/>
    <property type="match status" value="1"/>
</dbReference>
<reference evidence="6 7" key="1">
    <citation type="journal article" date="2010" name="PLoS ONE">
        <title>The complete genome sequence of the pathogenic intestinal spirochete Brachyspira pilosicoli and comparison with other Brachyspira genomes.</title>
        <authorList>
            <person name="Wanchanthuek P."/>
            <person name="Bellgard M.I."/>
            <person name="La T."/>
            <person name="Ryan K."/>
            <person name="Moolhuijzen P."/>
            <person name="Chapman B."/>
            <person name="Black M."/>
            <person name="Schibeci D."/>
            <person name="Hunter A."/>
            <person name="Barrero R."/>
            <person name="Phillips N.D."/>
            <person name="Hampson D.J."/>
        </authorList>
    </citation>
    <scope>NUCLEOTIDE SEQUENCE [LARGE SCALE GENOMIC DNA]</scope>
    <source>
        <strain evidence="7">ATCC BAA-1826 / 95/1000</strain>
    </source>
</reference>
<keyword evidence="4" id="KW-0732">Signal</keyword>
<comment type="similarity">
    <text evidence="2">Belongs to the bacterial solute-binding protein 5 family.</text>
</comment>
<gene>
    <name evidence="6" type="ordered locus">BP951000_2019</name>
</gene>
<dbReference type="PANTHER" id="PTHR30290">
    <property type="entry name" value="PERIPLASMIC BINDING COMPONENT OF ABC TRANSPORTER"/>
    <property type="match status" value="1"/>
</dbReference>
<dbReference type="PANTHER" id="PTHR30290:SF79">
    <property type="entry name" value="DIPEPTIDE-BINDING PROTEIN DPPE"/>
    <property type="match status" value="1"/>
</dbReference>
<dbReference type="InParanoid" id="D8IFS4"/>
<comment type="subcellular location">
    <subcellularLocation>
        <location evidence="1">Cell envelope</location>
    </subcellularLocation>
</comment>
<dbReference type="InterPro" id="IPR030678">
    <property type="entry name" value="Peptide/Ni-bd"/>
</dbReference>
<evidence type="ECO:0000259" key="5">
    <source>
        <dbReference type="Pfam" id="PF00496"/>
    </source>
</evidence>
<dbReference type="FunFam" id="3.10.105.10:FF:000001">
    <property type="entry name" value="Oligopeptide ABC transporter, oligopeptide-binding protein"/>
    <property type="match status" value="1"/>
</dbReference>
<keyword evidence="7" id="KW-1185">Reference proteome</keyword>
<dbReference type="AlphaFoldDB" id="D8IFS4"/>